<organism evidence="1 2">
    <name type="scientific">Mycobacterium simiae</name>
    <name type="common">Mycobacterium habana</name>
    <dbReference type="NCBI Taxonomy" id="1784"/>
    <lineage>
        <taxon>Bacteria</taxon>
        <taxon>Bacillati</taxon>
        <taxon>Actinomycetota</taxon>
        <taxon>Actinomycetes</taxon>
        <taxon>Mycobacteriales</taxon>
        <taxon>Mycobacteriaceae</taxon>
        <taxon>Mycobacterium</taxon>
        <taxon>Mycobacterium simiae complex</taxon>
    </lineage>
</organism>
<name>A0A1X0YF39_MYCSI</name>
<comment type="caution">
    <text evidence="1">The sequence shown here is derived from an EMBL/GenBank/DDBJ whole genome shotgun (WGS) entry which is preliminary data.</text>
</comment>
<sequence length="129" mass="14789">MEIAMGLEYWTKINREEGKAWAKPKILRKKTFEPLPMAVGRFVGPAFTDYVGDLLKWSEKFWDAYNNLKHSPNFEYDSSDISILADSGALLLQGALLNRIAQNKSLMIELCDSHRTQRLKASVQDLLNR</sequence>
<reference evidence="1 2" key="1">
    <citation type="submission" date="2017-03" db="EMBL/GenBank/DDBJ databases">
        <title>Genomic insights into Mycobacterium simiae human colonization.</title>
        <authorList>
            <person name="Steffani J.L."/>
            <person name="Brunck M.E."/>
            <person name="Cruz E."/>
            <person name="Montiel R."/>
            <person name="Barona F."/>
        </authorList>
    </citation>
    <scope>NUCLEOTIDE SEQUENCE [LARGE SCALE GENOMIC DNA]</scope>
    <source>
        <strain evidence="1 2">MsiGto</strain>
    </source>
</reference>
<accession>A0A1X0YF39</accession>
<protein>
    <submittedName>
        <fullName evidence="1">Uncharacterized protein</fullName>
    </submittedName>
</protein>
<gene>
    <name evidence="1" type="ORF">B5M45_04650</name>
</gene>
<evidence type="ECO:0000313" key="1">
    <source>
        <dbReference type="EMBL" id="ORJ63831.1"/>
    </source>
</evidence>
<evidence type="ECO:0000313" key="2">
    <source>
        <dbReference type="Proteomes" id="UP000193040"/>
    </source>
</evidence>
<proteinExistence type="predicted"/>
<dbReference type="AlphaFoldDB" id="A0A1X0YF39"/>
<dbReference type="Proteomes" id="UP000193040">
    <property type="component" value="Unassembled WGS sequence"/>
</dbReference>
<dbReference type="EMBL" id="MZZM01000006">
    <property type="protein sequence ID" value="ORJ63831.1"/>
    <property type="molecule type" value="Genomic_DNA"/>
</dbReference>
<keyword evidence="2" id="KW-1185">Reference proteome</keyword>